<protein>
    <submittedName>
        <fullName evidence="4">Twitching motility protein pilT</fullName>
    </submittedName>
</protein>
<reference evidence="5" key="1">
    <citation type="submission" date="2014-11" db="EMBL/GenBank/DDBJ databases">
        <title>Hymenobacter sp. DG25B genome submission.</title>
        <authorList>
            <person name="Jung H.-Y."/>
            <person name="Kim M.K."/>
            <person name="Srinivasan S."/>
            <person name="Lim S."/>
        </authorList>
    </citation>
    <scope>NUCLEOTIDE SEQUENCE [LARGE SCALE GENOMIC DNA]</scope>
    <source>
        <strain evidence="5">DY59</strain>
    </source>
</reference>
<sequence>MTQPSADITDILRIAAEKGASDVILTVGMAPQFKIDGVYGPQGFADLVPTETRKLMYSMMNEKQQRTFEERRELDFSFALGDRARFRVNCFMQRGNVGGVMRLIPTKIKSAAEMGLPQTVVDIAGAPRGLVLVTGPTGSGKSTTLAAMLDHINSTKKMHIMTIEDPIEFMHAHKQSIINQREVGSDTMSFENALRAVLRQAPDVILVGEMRDHETIKAAVTAAETGHLVMGTLHTNSAPESIDRIVDVFPEEQQEQIRVQLANNLVAVMTQQLLPRLDGQGRILAYELLIANPAVRALIREGKTYQITSVMQTGAREGMVTMDAFLANLYRRRMISFDVGASRAVDPKEFARLANDAGGAAAGNQPQANYTPSPASSPAAGSTKATGWGETGRAAATTTPETGYGGPASYGRGKR</sequence>
<dbReference type="STRING" id="1182571.QR90_14685"/>
<dbReference type="Pfam" id="PF00437">
    <property type="entry name" value="T2SSE"/>
    <property type="match status" value="1"/>
</dbReference>
<gene>
    <name evidence="4" type="ORF">QR90_14685</name>
</gene>
<dbReference type="InterPro" id="IPR001482">
    <property type="entry name" value="T2SS/T4SS_dom"/>
</dbReference>
<dbReference type="InterPro" id="IPR027417">
    <property type="entry name" value="P-loop_NTPase"/>
</dbReference>
<dbReference type="RefSeq" id="WP_039685663.1">
    <property type="nucleotide sequence ID" value="NZ_CP010028.1"/>
</dbReference>
<dbReference type="InterPro" id="IPR006321">
    <property type="entry name" value="PilT/PilU"/>
</dbReference>
<dbReference type="GO" id="GO:0005524">
    <property type="term" value="F:ATP binding"/>
    <property type="evidence" value="ECO:0007669"/>
    <property type="project" value="InterPro"/>
</dbReference>
<dbReference type="Proteomes" id="UP000030634">
    <property type="component" value="Chromosome"/>
</dbReference>
<dbReference type="EMBL" id="CP010028">
    <property type="protein sequence ID" value="AIZ46049.1"/>
    <property type="molecule type" value="Genomic_DNA"/>
</dbReference>
<evidence type="ECO:0000259" key="3">
    <source>
        <dbReference type="PROSITE" id="PS00662"/>
    </source>
</evidence>
<dbReference type="HOGENOM" id="CLU_013446_4_0_0"/>
<dbReference type="AlphaFoldDB" id="A0A0A7KLA9"/>
<comment type="similarity">
    <text evidence="1">Belongs to the GSP E family.</text>
</comment>
<dbReference type="Gene3D" id="3.40.50.300">
    <property type="entry name" value="P-loop containing nucleotide triphosphate hydrolases"/>
    <property type="match status" value="1"/>
</dbReference>
<evidence type="ECO:0000313" key="4">
    <source>
        <dbReference type="EMBL" id="AIZ46049.1"/>
    </source>
</evidence>
<dbReference type="PANTHER" id="PTHR30486">
    <property type="entry name" value="TWITCHING MOTILITY PROTEIN PILT"/>
    <property type="match status" value="1"/>
</dbReference>
<dbReference type="KEGG" id="dsw:QR90_14685"/>
<accession>A0A0A7KLA9</accession>
<feature type="compositionally biased region" description="Low complexity" evidence="2">
    <location>
        <begin position="361"/>
        <end position="380"/>
    </location>
</feature>
<organism evidence="4 5">
    <name type="scientific">Deinococcus radiopugnans</name>
    <dbReference type="NCBI Taxonomy" id="57497"/>
    <lineage>
        <taxon>Bacteria</taxon>
        <taxon>Thermotogati</taxon>
        <taxon>Deinococcota</taxon>
        <taxon>Deinococci</taxon>
        <taxon>Deinococcales</taxon>
        <taxon>Deinococcaceae</taxon>
        <taxon>Deinococcus</taxon>
    </lineage>
</organism>
<dbReference type="Gene3D" id="3.30.450.90">
    <property type="match status" value="1"/>
</dbReference>
<dbReference type="CDD" id="cd01131">
    <property type="entry name" value="PilT"/>
    <property type="match status" value="1"/>
</dbReference>
<feature type="domain" description="Bacterial type II secretion system protein E" evidence="3">
    <location>
        <begin position="198"/>
        <end position="212"/>
    </location>
</feature>
<dbReference type="PANTHER" id="PTHR30486:SF16">
    <property type="entry name" value="TWITCHING MOTILITY PROTEIN PILT"/>
    <property type="match status" value="1"/>
</dbReference>
<proteinExistence type="inferred from homology"/>
<dbReference type="SUPFAM" id="SSF52540">
    <property type="entry name" value="P-loop containing nucleoside triphosphate hydrolases"/>
    <property type="match status" value="1"/>
</dbReference>
<dbReference type="GO" id="GO:0016887">
    <property type="term" value="F:ATP hydrolysis activity"/>
    <property type="evidence" value="ECO:0007669"/>
    <property type="project" value="InterPro"/>
</dbReference>
<dbReference type="NCBIfam" id="TIGR01420">
    <property type="entry name" value="pilT_fam"/>
    <property type="match status" value="1"/>
</dbReference>
<dbReference type="InterPro" id="IPR003593">
    <property type="entry name" value="AAA+_ATPase"/>
</dbReference>
<feature type="region of interest" description="Disordered" evidence="2">
    <location>
        <begin position="361"/>
        <end position="415"/>
    </location>
</feature>
<evidence type="ECO:0000256" key="2">
    <source>
        <dbReference type="SAM" id="MobiDB-lite"/>
    </source>
</evidence>
<evidence type="ECO:0000256" key="1">
    <source>
        <dbReference type="ARBA" id="ARBA00006611"/>
    </source>
</evidence>
<dbReference type="InterPro" id="IPR050921">
    <property type="entry name" value="T4SS_GSP_E_ATPase"/>
</dbReference>
<evidence type="ECO:0000313" key="5">
    <source>
        <dbReference type="Proteomes" id="UP000030634"/>
    </source>
</evidence>
<name>A0A0A7KLA9_9DEIO</name>
<dbReference type="PROSITE" id="PS00662">
    <property type="entry name" value="T2SP_E"/>
    <property type="match status" value="1"/>
</dbReference>
<dbReference type="SMART" id="SM00382">
    <property type="entry name" value="AAA"/>
    <property type="match status" value="1"/>
</dbReference>